<dbReference type="InterPro" id="IPR026341">
    <property type="entry name" value="T9SS_type_B"/>
</dbReference>
<name>A0A1P9WXJ5_9BACT</name>
<feature type="compositionally biased region" description="Polar residues" evidence="1">
    <location>
        <begin position="215"/>
        <end position="229"/>
    </location>
</feature>
<dbReference type="AlphaFoldDB" id="A0A1P9WXJ5"/>
<dbReference type="KEGG" id="smon:AWR27_12715"/>
<feature type="compositionally biased region" description="Basic and acidic residues" evidence="1">
    <location>
        <begin position="198"/>
        <end position="207"/>
    </location>
</feature>
<dbReference type="Pfam" id="PF13585">
    <property type="entry name" value="CHU_C"/>
    <property type="match status" value="1"/>
</dbReference>
<evidence type="ECO:0000313" key="3">
    <source>
        <dbReference type="EMBL" id="AQG80112.1"/>
    </source>
</evidence>
<reference evidence="3 4" key="1">
    <citation type="submission" date="2016-01" db="EMBL/GenBank/DDBJ databases">
        <authorList>
            <person name="Oliw E.H."/>
        </authorList>
    </citation>
    <scope>NUCLEOTIDE SEQUENCE [LARGE SCALE GENOMIC DNA]</scope>
    <source>
        <strain evidence="3 4">DY10</strain>
    </source>
</reference>
<sequence>MRFTCTNGLFALFLTALTWPMVSQATHLRAGEITTRRLSATSLTYEITFTGYYDETPGGGRAAADQQTSVWFCFGDDTSVEVQRLSRTFINNRTSSINVYRVVHTYPGPGPYTIGVTIPNRNNDTKNLPPPDRSDEIRFYVSTTILINAALQVNSTPVMLNPPLDSGRVGQRFCHNPAAFDADGDSLAFRLSVPKEGREDRCPRSRDIPAYQDPTRFSRTSETGGSPTFTIDPRTGELCWDAPGEEGQFNFAFIVEEWRNGVLIGEITRDMQIIVVDQTNRRPLLQPLPELCREAGSLISVPVSAADPDNNRVIISGFGGVFNVGPDGRPLAAGELIAPDYARLSSNGLPQNQPATSTFTWQTNCNHIRSAPYDVTFKVGDVPTSRSATSLVAFQTLRIRIVGPSVKNLTARPTATTQGRAIQLSWSPYACAPTGAEGQPTRLLVYRREGCTPVTSETCTTGPPPGYSQIAELPVTATTFTDTASLRRGIAYSYVLVARYPDRNGGFNGGMSLPSAPVCQQLPLLMPVITQVTIDSTDAQRGQITLRWSRPIGLAPGDLTGPFQYRIQRATGLDGTAFQPLTTITTTLEPTTVDTVFVDRGSSTSALNTTANAYRYRIEFFYTTNGQFTRLDVTEAASSVRLSSGPGPQRSIALRWQTNTPWSNDNQPHRIFRSRSGPNGPFNEIAQVNVQAPPSYVFTDDGSDRITADGNTSRPLSADSAYCYRVLTRGRYTDAQLTGLGSLTNLSQTLCAQPADTTRPCPPALRLDSLNCASVQAEQFCTQTNFQNQLRWSATSGPTCDSQVVGYRIYYGRYEQDSLRLLTEVATPTTSYAHQNLTTVSGCYYVTALSRRGQESRPSNRVCNNACAVFALPNVFTPNGDGKNDVFSALRCPAFVEEVRLVVYNRWGAKVYEGTSRELSWDGRSSEGRELPTGLYYYEVQVRFSYVDRNAPPNVYKGWVQILREGNTQG</sequence>
<evidence type="ECO:0000256" key="2">
    <source>
        <dbReference type="SAM" id="SignalP"/>
    </source>
</evidence>
<dbReference type="EMBL" id="CP014263">
    <property type="protein sequence ID" value="AQG80112.1"/>
    <property type="molecule type" value="Genomic_DNA"/>
</dbReference>
<protein>
    <recommendedName>
        <fullName evidence="5">Gliding motility-associated C-terminal domain-containing protein</fullName>
    </recommendedName>
</protein>
<keyword evidence="2" id="KW-0732">Signal</keyword>
<gene>
    <name evidence="3" type="ORF">AWR27_12715</name>
</gene>
<dbReference type="Gene3D" id="2.60.40.10">
    <property type="entry name" value="Immunoglobulins"/>
    <property type="match status" value="2"/>
</dbReference>
<evidence type="ECO:0000256" key="1">
    <source>
        <dbReference type="SAM" id="MobiDB-lite"/>
    </source>
</evidence>
<feature type="signal peptide" evidence="2">
    <location>
        <begin position="1"/>
        <end position="25"/>
    </location>
</feature>
<evidence type="ECO:0008006" key="5">
    <source>
        <dbReference type="Google" id="ProtNLM"/>
    </source>
</evidence>
<dbReference type="NCBIfam" id="TIGR04131">
    <property type="entry name" value="Bac_Flav_CTERM"/>
    <property type="match status" value="1"/>
</dbReference>
<keyword evidence="4" id="KW-1185">Reference proteome</keyword>
<accession>A0A1P9WXJ5</accession>
<evidence type="ECO:0000313" key="4">
    <source>
        <dbReference type="Proteomes" id="UP000187941"/>
    </source>
</evidence>
<organism evidence="3 4">
    <name type="scientific">Spirosoma montaniterrae</name>
    <dbReference type="NCBI Taxonomy" id="1178516"/>
    <lineage>
        <taxon>Bacteria</taxon>
        <taxon>Pseudomonadati</taxon>
        <taxon>Bacteroidota</taxon>
        <taxon>Cytophagia</taxon>
        <taxon>Cytophagales</taxon>
        <taxon>Cytophagaceae</taxon>
        <taxon>Spirosoma</taxon>
    </lineage>
</organism>
<dbReference type="OrthoDB" id="1123245at2"/>
<dbReference type="STRING" id="1178516.AWR27_12715"/>
<feature type="chain" id="PRO_5013270043" description="Gliding motility-associated C-terminal domain-containing protein" evidence="2">
    <location>
        <begin position="26"/>
        <end position="970"/>
    </location>
</feature>
<dbReference type="InterPro" id="IPR013783">
    <property type="entry name" value="Ig-like_fold"/>
</dbReference>
<dbReference type="Proteomes" id="UP000187941">
    <property type="component" value="Chromosome"/>
</dbReference>
<feature type="region of interest" description="Disordered" evidence="1">
    <location>
        <begin position="198"/>
        <end position="233"/>
    </location>
</feature>
<proteinExistence type="predicted"/>